<keyword evidence="3" id="KW-1185">Reference proteome</keyword>
<sequence>MKKLVTLMGLFMVFTMTAQELYFTTYNFTVESQNVGTVYRMVNDYYSKNKPAGVTVSLYENHFNDHGVNFTHSIVFSGSVDALGAMYGSGENTSWELFITRLQQHVKEGYSSAMGSRLAHAGDLNQKFPFQRVMMLDVEDGSAFLEFWKKFNSINPEGRLAMIGNISAGRSPEGESHWIVNGFKDMKSAMAGVSSLMTDTQRESRDKMWEESKDTYGDVRMVRNTLRILLGQW</sequence>
<dbReference type="RefSeq" id="WP_252742245.1">
    <property type="nucleotide sequence ID" value="NZ_JAMXIB010000014.1"/>
</dbReference>
<feature type="chain" id="PRO_5045720329" evidence="1">
    <location>
        <begin position="19"/>
        <end position="233"/>
    </location>
</feature>
<evidence type="ECO:0000313" key="3">
    <source>
        <dbReference type="Proteomes" id="UP001206312"/>
    </source>
</evidence>
<name>A0ABT1B125_9FLAO</name>
<dbReference type="Proteomes" id="UP001206312">
    <property type="component" value="Unassembled WGS sequence"/>
</dbReference>
<comment type="caution">
    <text evidence="2">The sequence shown here is derived from an EMBL/GenBank/DDBJ whole genome shotgun (WGS) entry which is preliminary data.</text>
</comment>
<proteinExistence type="predicted"/>
<gene>
    <name evidence="2" type="ORF">NG653_13480</name>
</gene>
<organism evidence="2 3">
    <name type="scientific">Robiginitalea marina</name>
    <dbReference type="NCBI Taxonomy" id="2954105"/>
    <lineage>
        <taxon>Bacteria</taxon>
        <taxon>Pseudomonadati</taxon>
        <taxon>Bacteroidota</taxon>
        <taxon>Flavobacteriia</taxon>
        <taxon>Flavobacteriales</taxon>
        <taxon>Flavobacteriaceae</taxon>
        <taxon>Robiginitalea</taxon>
    </lineage>
</organism>
<evidence type="ECO:0000256" key="1">
    <source>
        <dbReference type="SAM" id="SignalP"/>
    </source>
</evidence>
<keyword evidence="1" id="KW-0732">Signal</keyword>
<accession>A0ABT1B125</accession>
<dbReference type="EMBL" id="JAMXIB010000014">
    <property type="protein sequence ID" value="MCO5725874.1"/>
    <property type="molecule type" value="Genomic_DNA"/>
</dbReference>
<protein>
    <submittedName>
        <fullName evidence="2">Uncharacterized protein</fullName>
    </submittedName>
</protein>
<evidence type="ECO:0000313" key="2">
    <source>
        <dbReference type="EMBL" id="MCO5725874.1"/>
    </source>
</evidence>
<reference evidence="2 3" key="1">
    <citation type="submission" date="2022-06" db="EMBL/GenBank/DDBJ databases">
        <authorList>
            <person name="Xuan X."/>
        </authorList>
    </citation>
    <scope>NUCLEOTIDE SEQUENCE [LARGE SCALE GENOMIC DNA]</scope>
    <source>
        <strain evidence="2 3">2V75</strain>
    </source>
</reference>
<feature type="signal peptide" evidence="1">
    <location>
        <begin position="1"/>
        <end position="18"/>
    </location>
</feature>